<dbReference type="Gene3D" id="2.40.250.10">
    <property type="entry name" value="Core binding factor, beta subunit"/>
    <property type="match status" value="1"/>
</dbReference>
<dbReference type="GO" id="GO:0043565">
    <property type="term" value="F:sequence-specific DNA binding"/>
    <property type="evidence" value="ECO:0007669"/>
    <property type="project" value="TreeGrafter"/>
</dbReference>
<evidence type="ECO:0000256" key="2">
    <source>
        <dbReference type="ARBA" id="ARBA00023242"/>
    </source>
</evidence>
<feature type="coiled-coil region" evidence="4">
    <location>
        <begin position="95"/>
        <end position="129"/>
    </location>
</feature>
<comment type="similarity">
    <text evidence="3">Belongs to the CBF-beta family.</text>
</comment>
<keyword evidence="4" id="KW-0175">Coiled coil</keyword>
<dbReference type="GO" id="GO:0006357">
    <property type="term" value="P:regulation of transcription by RNA polymerase II"/>
    <property type="evidence" value="ECO:0007669"/>
    <property type="project" value="TreeGrafter"/>
</dbReference>
<dbReference type="AlphaFoldDB" id="A0A8W8KCQ5"/>
<keyword evidence="6" id="KW-1185">Reference proteome</keyword>
<sequence>QVKYTGFRDRPLEERQLRFQTECREGHADILNFESNAWSDKDEDRIPTREYVDFEREPGKVHLKSQFIMNGVCVIWRGWIDLHRLDGIGCIEFDSERAEVEDQLYRQQIEQYNQRLREFEERHRQYQEQQERRSHDEQEFY</sequence>
<evidence type="ECO:0000313" key="5">
    <source>
        <dbReference type="EnsemblMetazoa" id="G23346.8:cds"/>
    </source>
</evidence>
<protein>
    <recommendedName>
        <fullName evidence="7">Core-binding factor subunit beta</fullName>
    </recommendedName>
</protein>
<evidence type="ECO:0000256" key="1">
    <source>
        <dbReference type="ARBA" id="ARBA00004123"/>
    </source>
</evidence>
<organism evidence="5 6">
    <name type="scientific">Magallana gigas</name>
    <name type="common">Pacific oyster</name>
    <name type="synonym">Crassostrea gigas</name>
    <dbReference type="NCBI Taxonomy" id="29159"/>
    <lineage>
        <taxon>Eukaryota</taxon>
        <taxon>Metazoa</taxon>
        <taxon>Spiralia</taxon>
        <taxon>Lophotrochozoa</taxon>
        <taxon>Mollusca</taxon>
        <taxon>Bivalvia</taxon>
        <taxon>Autobranchia</taxon>
        <taxon>Pteriomorphia</taxon>
        <taxon>Ostreida</taxon>
        <taxon>Ostreoidea</taxon>
        <taxon>Ostreidae</taxon>
        <taxon>Magallana</taxon>
    </lineage>
</organism>
<evidence type="ECO:0000256" key="3">
    <source>
        <dbReference type="ARBA" id="ARBA00025734"/>
    </source>
</evidence>
<dbReference type="GO" id="GO:0016513">
    <property type="term" value="C:core-binding factor complex"/>
    <property type="evidence" value="ECO:0007669"/>
    <property type="project" value="TreeGrafter"/>
</dbReference>
<proteinExistence type="inferred from homology"/>
<dbReference type="PANTHER" id="PTHR10276">
    <property type="entry name" value="CORE-BINDING FACTOR, BETA SUBUNIT"/>
    <property type="match status" value="1"/>
</dbReference>
<evidence type="ECO:0000256" key="4">
    <source>
        <dbReference type="SAM" id="Coils"/>
    </source>
</evidence>
<evidence type="ECO:0008006" key="7">
    <source>
        <dbReference type="Google" id="ProtNLM"/>
    </source>
</evidence>
<evidence type="ECO:0000313" key="6">
    <source>
        <dbReference type="Proteomes" id="UP000005408"/>
    </source>
</evidence>
<dbReference type="InterPro" id="IPR003417">
    <property type="entry name" value="CBF_beta"/>
</dbReference>
<dbReference type="Proteomes" id="UP000005408">
    <property type="component" value="Unassembled WGS sequence"/>
</dbReference>
<dbReference type="PANTHER" id="PTHR10276:SF3">
    <property type="entry name" value="CORE-BINDING FACTOR SUBUNIT BETA"/>
    <property type="match status" value="1"/>
</dbReference>
<name>A0A8W8KCQ5_MAGGI</name>
<comment type="subcellular location">
    <subcellularLocation>
        <location evidence="1">Nucleus</location>
    </subcellularLocation>
</comment>
<dbReference type="GO" id="GO:0003713">
    <property type="term" value="F:transcription coactivator activity"/>
    <property type="evidence" value="ECO:0007669"/>
    <property type="project" value="InterPro"/>
</dbReference>
<keyword evidence="2" id="KW-0539">Nucleus</keyword>
<dbReference type="InterPro" id="IPR036552">
    <property type="entry name" value="CBF_bsu_sf"/>
</dbReference>
<accession>A0A8W8KCQ5</accession>
<dbReference type="SUPFAM" id="SSF50723">
    <property type="entry name" value="Core binding factor beta, CBF"/>
    <property type="match status" value="1"/>
</dbReference>
<dbReference type="Pfam" id="PF02312">
    <property type="entry name" value="CBF_beta"/>
    <property type="match status" value="1"/>
</dbReference>
<dbReference type="EnsemblMetazoa" id="G23346.8">
    <property type="protein sequence ID" value="G23346.8:cds"/>
    <property type="gene ID" value="G23346"/>
</dbReference>
<reference evidence="5" key="1">
    <citation type="submission" date="2022-08" db="UniProtKB">
        <authorList>
            <consortium name="EnsemblMetazoa"/>
        </authorList>
    </citation>
    <scope>IDENTIFICATION</scope>
    <source>
        <strain evidence="5">05x7-T-G4-1.051#20</strain>
    </source>
</reference>